<protein>
    <submittedName>
        <fullName evidence="1">Uncharacterized protein</fullName>
    </submittedName>
</protein>
<dbReference type="EMBL" id="BLAL01000197">
    <property type="protein sequence ID" value="GES91221.1"/>
    <property type="molecule type" value="Genomic_DNA"/>
</dbReference>
<organism evidence="1 2">
    <name type="scientific">Rhizophagus clarus</name>
    <dbReference type="NCBI Taxonomy" id="94130"/>
    <lineage>
        <taxon>Eukaryota</taxon>
        <taxon>Fungi</taxon>
        <taxon>Fungi incertae sedis</taxon>
        <taxon>Mucoromycota</taxon>
        <taxon>Glomeromycotina</taxon>
        <taxon>Glomeromycetes</taxon>
        <taxon>Glomerales</taxon>
        <taxon>Glomeraceae</taxon>
        <taxon>Rhizophagus</taxon>
    </lineage>
</organism>
<accession>A0A8H3QTE4</accession>
<comment type="caution">
    <text evidence="1">The sequence shown here is derived from an EMBL/GenBank/DDBJ whole genome shotgun (WGS) entry which is preliminary data.</text>
</comment>
<reference evidence="1" key="1">
    <citation type="submission" date="2019-10" db="EMBL/GenBank/DDBJ databases">
        <title>Conservation and host-specific expression of non-tandemly repeated heterogenous ribosome RNA gene in arbuscular mycorrhizal fungi.</title>
        <authorList>
            <person name="Maeda T."/>
            <person name="Kobayashi Y."/>
            <person name="Nakagawa T."/>
            <person name="Ezawa T."/>
            <person name="Yamaguchi K."/>
            <person name="Bino T."/>
            <person name="Nishimoto Y."/>
            <person name="Shigenobu S."/>
            <person name="Kawaguchi M."/>
        </authorList>
    </citation>
    <scope>NUCLEOTIDE SEQUENCE</scope>
    <source>
        <strain evidence="1">HR1</strain>
    </source>
</reference>
<dbReference type="AlphaFoldDB" id="A0A8H3QTE4"/>
<name>A0A8H3QTE4_9GLOM</name>
<proteinExistence type="predicted"/>
<evidence type="ECO:0000313" key="1">
    <source>
        <dbReference type="EMBL" id="GES91221.1"/>
    </source>
</evidence>
<dbReference type="Proteomes" id="UP000615446">
    <property type="component" value="Unassembled WGS sequence"/>
</dbReference>
<sequence length="135" mass="15612">MTLDNNNLSFNFQYSNTGLNNSIHVTIINVDHESHDQNVALINNKENNNQVDFLTEISNEHKMTQTYQPIKGKNKELNENQFTTEIEIIDINTNDRNLSEEFRAFTLKNISKTTQINKFTYALETNSQPTKITNS</sequence>
<gene>
    <name evidence="1" type="ORF">RCL2_001805300</name>
</gene>
<evidence type="ECO:0000313" key="2">
    <source>
        <dbReference type="Proteomes" id="UP000615446"/>
    </source>
</evidence>